<evidence type="ECO:0000256" key="9">
    <source>
        <dbReference type="SAM" id="SignalP"/>
    </source>
</evidence>
<evidence type="ECO:0000256" key="4">
    <source>
        <dbReference type="ARBA" id="ARBA00022519"/>
    </source>
</evidence>
<comment type="subcellular location">
    <subcellularLocation>
        <location evidence="1">Cell inner membrane</location>
        <topology evidence="1">Multi-pass membrane protein</topology>
    </subcellularLocation>
</comment>
<dbReference type="InterPro" id="IPR018227">
    <property type="entry name" value="Amino_acid_transport_2"/>
</dbReference>
<feature type="transmembrane region" description="Helical" evidence="8">
    <location>
        <begin position="238"/>
        <end position="256"/>
    </location>
</feature>
<evidence type="ECO:0000256" key="8">
    <source>
        <dbReference type="SAM" id="Phobius"/>
    </source>
</evidence>
<evidence type="ECO:0000256" key="2">
    <source>
        <dbReference type="ARBA" id="ARBA00022448"/>
    </source>
</evidence>
<feature type="transmembrane region" description="Helical" evidence="8">
    <location>
        <begin position="152"/>
        <end position="174"/>
    </location>
</feature>
<reference evidence="10" key="1">
    <citation type="journal article" date="2021" name="Sci. Rep.">
        <title>Diploid genomic architecture of Nitzschia inconspicua, an elite biomass production diatom.</title>
        <authorList>
            <person name="Oliver A."/>
            <person name="Podell S."/>
            <person name="Pinowska A."/>
            <person name="Traller J.C."/>
            <person name="Smith S.R."/>
            <person name="McClure R."/>
            <person name="Beliaev A."/>
            <person name="Bohutskyi P."/>
            <person name="Hill E.A."/>
            <person name="Rabines A."/>
            <person name="Zheng H."/>
            <person name="Allen L.Z."/>
            <person name="Kuo A."/>
            <person name="Grigoriev I.V."/>
            <person name="Allen A.E."/>
            <person name="Hazlebeck D."/>
            <person name="Allen E.E."/>
        </authorList>
    </citation>
    <scope>NUCLEOTIDE SEQUENCE</scope>
    <source>
        <strain evidence="10">Hildebrandi</strain>
    </source>
</reference>
<sequence length="527" mass="55867">MRAHHRSVFPILVVVSTTFSLSNIRQVEAFSNHVLPSTQTKCSDRSFRHTNCLDMQSPKVQFDEHVRRRHSSSDLKASSISDFTIKTERTADASRRRKRPLERFSPVNTISQSLRSFLLPVISASLMITGNTVGAGMLVLPEIMQGTGYLSFGILVGAWAMNLISGLTIASVAIQQKEKLGEEVPSSFKEFAEATLPSAASAVSCISIAINIFILAFDVFKAGQIGSTLIPMAGDGQLLSYLWASSLALLVSTQSLGTLSHVASFLVIGLFATFASLLLPGLASVSDVASVLTSTPTLPADQLVEGLLQMTPVIITTLVFQNIVPTVTRLLDYDRTKVTTALTIGSVIPLFMYTAWSVSFLGGGIDPSSSVALTGLISCFGLITVAGSSLGTSMSLSEEFEIVFGTPCTQESTKKKDTFSFASVAASIGISLLVGQLFSNDINDLLVLSGSFGSPMLYGAIPVAMAMMQQQESQESSWFEAKNENNALGGKSVVPGGTFGLGALGVGSLALVGTELLETMGHSVSMI</sequence>
<feature type="chain" id="PRO_5039954159" evidence="9">
    <location>
        <begin position="30"/>
        <end position="527"/>
    </location>
</feature>
<dbReference type="Pfam" id="PF03222">
    <property type="entry name" value="Trp_Tyr_perm"/>
    <property type="match status" value="1"/>
</dbReference>
<evidence type="ECO:0000256" key="1">
    <source>
        <dbReference type="ARBA" id="ARBA00004429"/>
    </source>
</evidence>
<feature type="transmembrane region" description="Helical" evidence="8">
    <location>
        <begin position="194"/>
        <end position="217"/>
    </location>
</feature>
<protein>
    <submittedName>
        <fullName evidence="10">Troptophan/tyrosine permease family protein</fullName>
    </submittedName>
</protein>
<evidence type="ECO:0000256" key="3">
    <source>
        <dbReference type="ARBA" id="ARBA00022475"/>
    </source>
</evidence>
<keyword evidence="5 8" id="KW-0812">Transmembrane</keyword>
<name>A0A9K3KS98_9STRA</name>
<keyword evidence="11" id="KW-1185">Reference proteome</keyword>
<evidence type="ECO:0000313" key="10">
    <source>
        <dbReference type="EMBL" id="KAG7348369.1"/>
    </source>
</evidence>
<feature type="transmembrane region" description="Helical" evidence="8">
    <location>
        <begin position="262"/>
        <end position="283"/>
    </location>
</feature>
<feature type="signal peptide" evidence="9">
    <location>
        <begin position="1"/>
        <end position="29"/>
    </location>
</feature>
<feature type="transmembrane region" description="Helical" evidence="8">
    <location>
        <begin position="117"/>
        <end position="140"/>
    </location>
</feature>
<dbReference type="GO" id="GO:0003333">
    <property type="term" value="P:amino acid transmembrane transport"/>
    <property type="evidence" value="ECO:0007669"/>
    <property type="project" value="InterPro"/>
</dbReference>
<keyword evidence="3" id="KW-1003">Cell membrane</keyword>
<evidence type="ECO:0000256" key="6">
    <source>
        <dbReference type="ARBA" id="ARBA00022989"/>
    </source>
</evidence>
<comment type="caution">
    <text evidence="10">The sequence shown here is derived from an EMBL/GenBank/DDBJ whole genome shotgun (WGS) entry which is preliminary data.</text>
</comment>
<dbReference type="Proteomes" id="UP000693970">
    <property type="component" value="Unassembled WGS sequence"/>
</dbReference>
<keyword evidence="6 8" id="KW-1133">Transmembrane helix</keyword>
<keyword evidence="9" id="KW-0732">Signal</keyword>
<evidence type="ECO:0000256" key="7">
    <source>
        <dbReference type="ARBA" id="ARBA00023136"/>
    </source>
</evidence>
<evidence type="ECO:0000313" key="11">
    <source>
        <dbReference type="Proteomes" id="UP000693970"/>
    </source>
</evidence>
<gene>
    <name evidence="10" type="ORF">IV203_017074</name>
</gene>
<feature type="transmembrane region" description="Helical" evidence="8">
    <location>
        <begin position="338"/>
        <end position="358"/>
    </location>
</feature>
<keyword evidence="2" id="KW-0813">Transport</keyword>
<keyword evidence="7 8" id="KW-0472">Membrane</keyword>
<dbReference type="PANTHER" id="PTHR32195:SF26">
    <property type="entry name" value="TRYPTOPHAN OR TYROSINE TRANSPORTER PROTEIN"/>
    <property type="match status" value="1"/>
</dbReference>
<dbReference type="GO" id="GO:0005886">
    <property type="term" value="C:plasma membrane"/>
    <property type="evidence" value="ECO:0007669"/>
    <property type="project" value="UniProtKB-SubCell"/>
</dbReference>
<dbReference type="PANTHER" id="PTHR32195">
    <property type="entry name" value="OS07G0662800 PROTEIN"/>
    <property type="match status" value="1"/>
</dbReference>
<organism evidence="10 11">
    <name type="scientific">Nitzschia inconspicua</name>
    <dbReference type="NCBI Taxonomy" id="303405"/>
    <lineage>
        <taxon>Eukaryota</taxon>
        <taxon>Sar</taxon>
        <taxon>Stramenopiles</taxon>
        <taxon>Ochrophyta</taxon>
        <taxon>Bacillariophyta</taxon>
        <taxon>Bacillariophyceae</taxon>
        <taxon>Bacillariophycidae</taxon>
        <taxon>Bacillariales</taxon>
        <taxon>Bacillariaceae</taxon>
        <taxon>Nitzschia</taxon>
    </lineage>
</organism>
<reference evidence="10" key="2">
    <citation type="submission" date="2021-04" db="EMBL/GenBank/DDBJ databases">
        <authorList>
            <person name="Podell S."/>
        </authorList>
    </citation>
    <scope>NUCLEOTIDE SEQUENCE</scope>
    <source>
        <strain evidence="10">Hildebrandi</strain>
    </source>
</reference>
<proteinExistence type="predicted"/>
<keyword evidence="4" id="KW-0997">Cell inner membrane</keyword>
<dbReference type="EMBL" id="JAGRRH010000020">
    <property type="protein sequence ID" value="KAG7348369.1"/>
    <property type="molecule type" value="Genomic_DNA"/>
</dbReference>
<dbReference type="OrthoDB" id="204942at2759"/>
<feature type="transmembrane region" description="Helical" evidence="8">
    <location>
        <begin position="370"/>
        <end position="390"/>
    </location>
</feature>
<feature type="transmembrane region" description="Helical" evidence="8">
    <location>
        <begin position="419"/>
        <end position="439"/>
    </location>
</feature>
<feature type="transmembrane region" description="Helical" evidence="8">
    <location>
        <begin position="445"/>
        <end position="467"/>
    </location>
</feature>
<dbReference type="AlphaFoldDB" id="A0A9K3KS98"/>
<evidence type="ECO:0000256" key="5">
    <source>
        <dbReference type="ARBA" id="ARBA00022692"/>
    </source>
</evidence>
<accession>A0A9K3KS98</accession>